<evidence type="ECO:0000256" key="1">
    <source>
        <dbReference type="ARBA" id="ARBA00023016"/>
    </source>
</evidence>
<reference evidence="6 7" key="1">
    <citation type="submission" date="2016-10" db="EMBL/GenBank/DDBJ databases">
        <title>The genome of Paramicrosporidium saccamoebae is the missing link in understanding Cryptomycota and Microsporidia evolution.</title>
        <authorList>
            <person name="Quandt C.A."/>
            <person name="Beaudet D."/>
            <person name="Corsaro D."/>
            <person name="Michel R."/>
            <person name="Corradi N."/>
            <person name="James T."/>
        </authorList>
    </citation>
    <scope>NUCLEOTIDE SEQUENCE [LARGE SCALE GENOMIC DNA]</scope>
    <source>
        <strain evidence="6 7">KSL3</strain>
    </source>
</reference>
<dbReference type="Proteomes" id="UP000240830">
    <property type="component" value="Unassembled WGS sequence"/>
</dbReference>
<dbReference type="PANTHER" id="PTHR11527">
    <property type="entry name" value="HEAT-SHOCK PROTEIN 20 FAMILY MEMBER"/>
    <property type="match status" value="1"/>
</dbReference>
<dbReference type="InterPro" id="IPR002068">
    <property type="entry name" value="A-crystallin/Hsp20_dom"/>
</dbReference>
<proteinExistence type="inferred from homology"/>
<feature type="domain" description="SHSP" evidence="5">
    <location>
        <begin position="57"/>
        <end position="206"/>
    </location>
</feature>
<comment type="similarity">
    <text evidence="2 3">Belongs to the small heat shock protein (HSP20) family.</text>
</comment>
<dbReference type="AlphaFoldDB" id="A0A2H9TQM9"/>
<gene>
    <name evidence="6" type="ORF">PSACC_00130</name>
</gene>
<dbReference type="OrthoDB" id="1431247at2759"/>
<evidence type="ECO:0000313" key="7">
    <source>
        <dbReference type="Proteomes" id="UP000240830"/>
    </source>
</evidence>
<evidence type="ECO:0000256" key="2">
    <source>
        <dbReference type="PROSITE-ProRule" id="PRU00285"/>
    </source>
</evidence>
<dbReference type="CDD" id="cd06464">
    <property type="entry name" value="ACD_sHsps-like"/>
    <property type="match status" value="1"/>
</dbReference>
<name>A0A2H9TQM9_9FUNG</name>
<dbReference type="Pfam" id="PF00011">
    <property type="entry name" value="HSP20"/>
    <property type="match status" value="1"/>
</dbReference>
<evidence type="ECO:0000313" key="6">
    <source>
        <dbReference type="EMBL" id="PJF20047.1"/>
    </source>
</evidence>
<dbReference type="Gene3D" id="2.60.40.790">
    <property type="match status" value="1"/>
</dbReference>
<evidence type="ECO:0000259" key="5">
    <source>
        <dbReference type="PROSITE" id="PS01031"/>
    </source>
</evidence>
<evidence type="ECO:0000256" key="3">
    <source>
        <dbReference type="RuleBase" id="RU003616"/>
    </source>
</evidence>
<accession>A0A2H9TQM9</accession>
<feature type="compositionally biased region" description="Basic and acidic residues" evidence="4">
    <location>
        <begin position="136"/>
        <end position="148"/>
    </location>
</feature>
<keyword evidence="1" id="KW-0346">Stress response</keyword>
<dbReference type="InterPro" id="IPR008978">
    <property type="entry name" value="HSP20-like_chaperone"/>
</dbReference>
<dbReference type="EMBL" id="MTSL01000011">
    <property type="protein sequence ID" value="PJF20047.1"/>
    <property type="molecule type" value="Genomic_DNA"/>
</dbReference>
<keyword evidence="7" id="KW-1185">Reference proteome</keyword>
<protein>
    <submittedName>
        <fullName evidence="6">HSP30</fullName>
    </submittedName>
</protein>
<dbReference type="STRING" id="1246581.A0A2H9TQM9"/>
<dbReference type="InterPro" id="IPR031107">
    <property type="entry name" value="Small_HSP"/>
</dbReference>
<organism evidence="6 7">
    <name type="scientific">Paramicrosporidium saccamoebae</name>
    <dbReference type="NCBI Taxonomy" id="1246581"/>
    <lineage>
        <taxon>Eukaryota</taxon>
        <taxon>Fungi</taxon>
        <taxon>Fungi incertae sedis</taxon>
        <taxon>Cryptomycota</taxon>
        <taxon>Cryptomycota incertae sedis</taxon>
        <taxon>Paramicrosporidium</taxon>
    </lineage>
</organism>
<feature type="region of interest" description="Disordered" evidence="4">
    <location>
        <begin position="110"/>
        <end position="148"/>
    </location>
</feature>
<sequence>MMDPFDLDAYVTQRMRELFGPDVEALFPARTPVIRQRLEEEDPEELLEQQPTTHQLSRMARQFIPIDIYESEDGYMVEASLPGVPKDKIEAHVDHNNVLSILARPSPLITHACGQSDRPSGKEVRQPVPPTPQESPSKDVVKSKREEDVPHNFLLSERQRGKLYRSIRLPKHADAQNVKTCLENGILCLSFSKLPSAEVSHQIEIK</sequence>
<comment type="caution">
    <text evidence="6">The sequence shown here is derived from an EMBL/GenBank/DDBJ whole genome shotgun (WGS) entry which is preliminary data.</text>
</comment>
<dbReference type="PROSITE" id="PS01031">
    <property type="entry name" value="SHSP"/>
    <property type="match status" value="1"/>
</dbReference>
<dbReference type="SUPFAM" id="SSF49764">
    <property type="entry name" value="HSP20-like chaperones"/>
    <property type="match status" value="1"/>
</dbReference>
<evidence type="ECO:0000256" key="4">
    <source>
        <dbReference type="SAM" id="MobiDB-lite"/>
    </source>
</evidence>